<protein>
    <recommendedName>
        <fullName evidence="7">G-protein coupled receptors family 1 profile domain-containing protein</fullName>
    </recommendedName>
</protein>
<dbReference type="CDD" id="cd00637">
    <property type="entry name" value="7tm_classA_rhodopsin-like"/>
    <property type="match status" value="1"/>
</dbReference>
<dbReference type="Proteomes" id="UP001159428">
    <property type="component" value="Unassembled WGS sequence"/>
</dbReference>
<comment type="caution">
    <text evidence="8">The sequence shown here is derived from an EMBL/GenBank/DDBJ whole genome shotgun (WGS) entry which is preliminary data.</text>
</comment>
<keyword evidence="5" id="KW-0675">Receptor</keyword>
<dbReference type="PANTHER" id="PTHR45698">
    <property type="entry name" value="TRACE AMINE-ASSOCIATED RECEPTOR 19N-RELATED"/>
    <property type="match status" value="1"/>
</dbReference>
<name>A0AAU9X779_9CNID</name>
<keyword evidence="3 6" id="KW-1133">Transmembrane helix</keyword>
<evidence type="ECO:0000256" key="1">
    <source>
        <dbReference type="ARBA" id="ARBA00004370"/>
    </source>
</evidence>
<feature type="transmembrane region" description="Helical" evidence="6">
    <location>
        <begin position="43"/>
        <end position="69"/>
    </location>
</feature>
<dbReference type="GO" id="GO:0016020">
    <property type="term" value="C:membrane"/>
    <property type="evidence" value="ECO:0007669"/>
    <property type="project" value="UniProtKB-SubCell"/>
</dbReference>
<dbReference type="FunFam" id="1.20.1070.10:FF:000368">
    <property type="entry name" value="Predicted protein"/>
    <property type="match status" value="1"/>
</dbReference>
<feature type="transmembrane region" description="Helical" evidence="6">
    <location>
        <begin position="6"/>
        <end position="31"/>
    </location>
</feature>
<dbReference type="SUPFAM" id="SSF81321">
    <property type="entry name" value="Family A G protein-coupled receptor-like"/>
    <property type="match status" value="1"/>
</dbReference>
<proteinExistence type="inferred from homology"/>
<evidence type="ECO:0000313" key="8">
    <source>
        <dbReference type="EMBL" id="CAH3137645.1"/>
    </source>
</evidence>
<dbReference type="Pfam" id="PF00001">
    <property type="entry name" value="7tm_1"/>
    <property type="match status" value="1"/>
</dbReference>
<dbReference type="PRINTS" id="PR00237">
    <property type="entry name" value="GPCRRHODOPSN"/>
</dbReference>
<dbReference type="PROSITE" id="PS00237">
    <property type="entry name" value="G_PROTEIN_RECEP_F1_1"/>
    <property type="match status" value="1"/>
</dbReference>
<dbReference type="PROSITE" id="PS50262">
    <property type="entry name" value="G_PROTEIN_RECEP_F1_2"/>
    <property type="match status" value="1"/>
</dbReference>
<dbReference type="Gene3D" id="1.20.1070.10">
    <property type="entry name" value="Rhodopsin 7-helix transmembrane proteins"/>
    <property type="match status" value="1"/>
</dbReference>
<sequence>MPDASSVVITAVLLILVVVDVVGNTLVCLIIKRYLRTKNPMNYLLLNLAISDILFALFIAPKIIVSFNMSHPDGLAGVVLCKLLTGGNMAWVAGVSSIVTLVAIAFERYYAVVYPIAREKNLSRRKLKIIVIGAWVFSAFLNIPLFLARTFDEEKTSKNCVQSWPDHEKWMSTAYSLAWLVFVVVSVGIMVVLYSIIVCTLWFKCDGNKGINYQQKGVIKVRKRVTLMAMVVSFIFAVSWGAETVEYVLRFLTTLNISFEHIAAVDMMVLFNSAVNPFVYALLNHQFRQNIKRLIWCSDTPAPRTGGKEITNRTAFVLLSVVTPICGNRYYEEKLKFVKNQSQTRSACYFCQIRREVSYSHCEIVSPLILLFVALDYSCSVFVHPLKKTYFVCLFSLCFSSREDMSSQDIFRQD</sequence>
<dbReference type="PANTHER" id="PTHR45698:SF1">
    <property type="entry name" value="TRACE AMINE-ASSOCIATED RECEPTOR 13C-LIKE"/>
    <property type="match status" value="1"/>
</dbReference>
<keyword evidence="9" id="KW-1185">Reference proteome</keyword>
<reference evidence="8 9" key="1">
    <citation type="submission" date="2022-05" db="EMBL/GenBank/DDBJ databases">
        <authorList>
            <consortium name="Genoscope - CEA"/>
            <person name="William W."/>
        </authorList>
    </citation>
    <scope>NUCLEOTIDE SEQUENCE [LARGE SCALE GENOMIC DNA]</scope>
</reference>
<feature type="transmembrane region" description="Helical" evidence="6">
    <location>
        <begin position="177"/>
        <end position="203"/>
    </location>
</feature>
<keyword evidence="5" id="KW-0807">Transducer</keyword>
<gene>
    <name evidence="8" type="ORF">PMEA_00018176</name>
</gene>
<comment type="subcellular location">
    <subcellularLocation>
        <location evidence="1">Membrane</location>
    </subcellularLocation>
</comment>
<evidence type="ECO:0000256" key="3">
    <source>
        <dbReference type="ARBA" id="ARBA00022989"/>
    </source>
</evidence>
<evidence type="ECO:0000259" key="7">
    <source>
        <dbReference type="PROSITE" id="PS50262"/>
    </source>
</evidence>
<feature type="transmembrane region" description="Helical" evidence="6">
    <location>
        <begin position="224"/>
        <end position="242"/>
    </location>
</feature>
<dbReference type="InterPro" id="IPR000276">
    <property type="entry name" value="GPCR_Rhodpsn"/>
</dbReference>
<feature type="domain" description="G-protein coupled receptors family 1 profile" evidence="7">
    <location>
        <begin position="23"/>
        <end position="280"/>
    </location>
</feature>
<evidence type="ECO:0000256" key="6">
    <source>
        <dbReference type="SAM" id="Phobius"/>
    </source>
</evidence>
<evidence type="ECO:0000256" key="4">
    <source>
        <dbReference type="ARBA" id="ARBA00023136"/>
    </source>
</evidence>
<dbReference type="GO" id="GO:0004930">
    <property type="term" value="F:G protein-coupled receptor activity"/>
    <property type="evidence" value="ECO:0007669"/>
    <property type="project" value="UniProtKB-KW"/>
</dbReference>
<keyword evidence="4 6" id="KW-0472">Membrane</keyword>
<evidence type="ECO:0000256" key="5">
    <source>
        <dbReference type="RuleBase" id="RU000688"/>
    </source>
</evidence>
<keyword evidence="2 5" id="KW-0812">Transmembrane</keyword>
<comment type="similarity">
    <text evidence="5">Belongs to the G-protein coupled receptor 1 family.</text>
</comment>
<accession>A0AAU9X779</accession>
<dbReference type="InterPro" id="IPR017452">
    <property type="entry name" value="GPCR_Rhodpsn_7TM"/>
</dbReference>
<feature type="transmembrane region" description="Helical" evidence="6">
    <location>
        <begin position="262"/>
        <end position="283"/>
    </location>
</feature>
<dbReference type="AlphaFoldDB" id="A0AAU9X779"/>
<feature type="transmembrane region" description="Helical" evidence="6">
    <location>
        <begin position="127"/>
        <end position="147"/>
    </location>
</feature>
<evidence type="ECO:0000313" key="9">
    <source>
        <dbReference type="Proteomes" id="UP001159428"/>
    </source>
</evidence>
<feature type="transmembrane region" description="Helical" evidence="6">
    <location>
        <begin position="89"/>
        <end position="106"/>
    </location>
</feature>
<evidence type="ECO:0000256" key="2">
    <source>
        <dbReference type="ARBA" id="ARBA00022692"/>
    </source>
</evidence>
<dbReference type="EMBL" id="CALNXJ010000031">
    <property type="protein sequence ID" value="CAH3137645.1"/>
    <property type="molecule type" value="Genomic_DNA"/>
</dbReference>
<organism evidence="8 9">
    <name type="scientific">Pocillopora meandrina</name>
    <dbReference type="NCBI Taxonomy" id="46732"/>
    <lineage>
        <taxon>Eukaryota</taxon>
        <taxon>Metazoa</taxon>
        <taxon>Cnidaria</taxon>
        <taxon>Anthozoa</taxon>
        <taxon>Hexacorallia</taxon>
        <taxon>Scleractinia</taxon>
        <taxon>Astrocoeniina</taxon>
        <taxon>Pocilloporidae</taxon>
        <taxon>Pocillopora</taxon>
    </lineage>
</organism>
<keyword evidence="5" id="KW-0297">G-protein coupled receptor</keyword>